<evidence type="ECO:0000313" key="1">
    <source>
        <dbReference type="EMBL" id="HEF64000.1"/>
    </source>
</evidence>
<protein>
    <submittedName>
        <fullName evidence="1">Uncharacterized protein</fullName>
    </submittedName>
</protein>
<dbReference type="AlphaFoldDB" id="A0A7C1FU06"/>
<reference evidence="1" key="1">
    <citation type="journal article" date="2020" name="mSystems">
        <title>Genome- and Community-Level Interaction Insights into Carbon Utilization and Element Cycling Functions of Hydrothermarchaeota in Hydrothermal Sediment.</title>
        <authorList>
            <person name="Zhou Z."/>
            <person name="Liu Y."/>
            <person name="Xu W."/>
            <person name="Pan J."/>
            <person name="Luo Z.H."/>
            <person name="Li M."/>
        </authorList>
    </citation>
    <scope>NUCLEOTIDE SEQUENCE [LARGE SCALE GENOMIC DNA]</scope>
    <source>
        <strain evidence="1">SpSt-222</strain>
    </source>
</reference>
<proteinExistence type="predicted"/>
<gene>
    <name evidence="1" type="ORF">ENP47_00080</name>
</gene>
<comment type="caution">
    <text evidence="1">The sequence shown here is derived from an EMBL/GenBank/DDBJ whole genome shotgun (WGS) entry which is preliminary data.</text>
</comment>
<accession>A0A7C1FU06</accession>
<name>A0A7C1FU06_THERO</name>
<organism evidence="1">
    <name type="scientific">Thermomicrobium roseum</name>
    <dbReference type="NCBI Taxonomy" id="500"/>
    <lineage>
        <taxon>Bacteria</taxon>
        <taxon>Pseudomonadati</taxon>
        <taxon>Thermomicrobiota</taxon>
        <taxon>Thermomicrobia</taxon>
        <taxon>Thermomicrobiales</taxon>
        <taxon>Thermomicrobiaceae</taxon>
        <taxon>Thermomicrobium</taxon>
    </lineage>
</organism>
<dbReference type="EMBL" id="DSJL01000001">
    <property type="protein sequence ID" value="HEF64000.1"/>
    <property type="molecule type" value="Genomic_DNA"/>
</dbReference>
<sequence>MSDYREAVAIVLNAVRSAGLPLTGWCLERDRVHFLLAGGKDVAIPLERLLGGSPSTVVAELLNAIGWRTTPVTVRPMEEIVELAPQQLARLRFLHWLVSTGRLLGDTERPQAEYATAS</sequence>